<sequence length="43" mass="4847">MSKDEILRGGGWIHQIHSYSSAFQDTFLFGYRVGYTDSAAYGN</sequence>
<proteinExistence type="predicted"/>
<evidence type="ECO:0000313" key="2">
    <source>
        <dbReference type="Proteomes" id="UP000663828"/>
    </source>
</evidence>
<comment type="caution">
    <text evidence="1">The sequence shown here is derived from an EMBL/GenBank/DDBJ whole genome shotgun (WGS) entry which is preliminary data.</text>
</comment>
<reference evidence="1" key="1">
    <citation type="submission" date="2021-02" db="EMBL/GenBank/DDBJ databases">
        <authorList>
            <person name="Nowell W R."/>
        </authorList>
    </citation>
    <scope>NUCLEOTIDE SEQUENCE</scope>
</reference>
<protein>
    <submittedName>
        <fullName evidence="1">Uncharacterized protein</fullName>
    </submittedName>
</protein>
<dbReference type="EMBL" id="CAJNOR010004269">
    <property type="protein sequence ID" value="CAF1488904.1"/>
    <property type="molecule type" value="Genomic_DNA"/>
</dbReference>
<name>A0A815SDW1_ADIRI</name>
<gene>
    <name evidence="1" type="ORF">XAT740_LOCUS38968</name>
</gene>
<feature type="non-terminal residue" evidence="1">
    <location>
        <position position="43"/>
    </location>
</feature>
<dbReference type="Proteomes" id="UP000663828">
    <property type="component" value="Unassembled WGS sequence"/>
</dbReference>
<organism evidence="1 2">
    <name type="scientific">Adineta ricciae</name>
    <name type="common">Rotifer</name>
    <dbReference type="NCBI Taxonomy" id="249248"/>
    <lineage>
        <taxon>Eukaryota</taxon>
        <taxon>Metazoa</taxon>
        <taxon>Spiralia</taxon>
        <taxon>Gnathifera</taxon>
        <taxon>Rotifera</taxon>
        <taxon>Eurotatoria</taxon>
        <taxon>Bdelloidea</taxon>
        <taxon>Adinetida</taxon>
        <taxon>Adinetidae</taxon>
        <taxon>Adineta</taxon>
    </lineage>
</organism>
<keyword evidence="2" id="KW-1185">Reference proteome</keyword>
<evidence type="ECO:0000313" key="1">
    <source>
        <dbReference type="EMBL" id="CAF1488904.1"/>
    </source>
</evidence>
<accession>A0A815SDW1</accession>
<dbReference type="AlphaFoldDB" id="A0A815SDW1"/>